<dbReference type="Proteomes" id="UP000091857">
    <property type="component" value="Chromosome 7"/>
</dbReference>
<dbReference type="GO" id="GO:0003729">
    <property type="term" value="F:mRNA binding"/>
    <property type="evidence" value="ECO:0000318"/>
    <property type="project" value="GO_Central"/>
</dbReference>
<dbReference type="PANTHER" id="PTHR12357:SF95">
    <property type="entry name" value="YTH DOMAIN-CONTAINING FAMILY PROTEIN"/>
    <property type="match status" value="1"/>
</dbReference>
<dbReference type="GO" id="GO:0005737">
    <property type="term" value="C:cytoplasm"/>
    <property type="evidence" value="ECO:0000318"/>
    <property type="project" value="GO_Central"/>
</dbReference>
<dbReference type="Pfam" id="PF04146">
    <property type="entry name" value="YTH"/>
    <property type="match status" value="1"/>
</dbReference>
<feature type="region of interest" description="Disordered" evidence="2">
    <location>
        <begin position="253"/>
        <end position="279"/>
    </location>
</feature>
<evidence type="ECO:0000313" key="5">
    <source>
        <dbReference type="Proteomes" id="UP000091857"/>
    </source>
</evidence>
<gene>
    <name evidence="4" type="ORF">MANES_07G024100v8</name>
</gene>
<feature type="region of interest" description="Disordered" evidence="2">
    <location>
        <begin position="1"/>
        <end position="38"/>
    </location>
</feature>
<evidence type="ECO:0000256" key="2">
    <source>
        <dbReference type="SAM" id="MobiDB-lite"/>
    </source>
</evidence>
<feature type="domain" description="YTH" evidence="3">
    <location>
        <begin position="337"/>
        <end position="478"/>
    </location>
</feature>
<sequence length="579" mass="64208">MATGTELEKPESVPTGLKAEPVRKLSGHGVASGKDGIPSHAKVEVDGNSCIKGEADQESVGEHSVCNPPTSSYNYYYPELFVAGYSVPFSQLDDHGYFQADGSHMGIQSDNGSLVYYLPGYNPYASGAVVGVDGQSVCQQPYFSSPGYLSHPVSYGSETMPCYSWDSTYSGDVSNGNAGSANGKYSSGPISSQSNGLNSKKSNDNIGGKSSNAYSQPTTPLNKMSTFGSDFSSGLLKGYNPVGNLSSYSTRKQGPFLHNGPMNYRQNGRIWNGNDRNKSRDRFYKKSDFETSTELTCGPRASNKSSPLDTAVKEDLRITVQKDQYNQPDFETEYTNAKFYVIKSYNEDDIHKSIKYDVWASTPNGNKKLDAAFRDAEQRSDETGSKCPIFLFFSVNGSGQFVGIAEMVGQVDFDKDMDFWQLDKWNGFFPVKWHVIKDIPNSHLRHIILENNERRPVTFSRDTQEIGLKQGLEMLNIFKSYSVKSSLLDDFNFYENREKTLHTKKINKPASLRMEIEKNDDFMHTRAGDRKPDGDLSIKKTTNPPPVSLMKNLSLHGYNPKSDSVKKPIENSIPVVPAT</sequence>
<dbReference type="OMA" id="YSWDSAY"/>
<feature type="region of interest" description="Disordered" evidence="2">
    <location>
        <begin position="522"/>
        <end position="579"/>
    </location>
</feature>
<dbReference type="Gene3D" id="3.10.590.10">
    <property type="entry name" value="ph1033 like domains"/>
    <property type="match status" value="1"/>
</dbReference>
<proteinExistence type="inferred from homology"/>
<dbReference type="InterPro" id="IPR007275">
    <property type="entry name" value="YTH_domain"/>
</dbReference>
<evidence type="ECO:0000256" key="1">
    <source>
        <dbReference type="RuleBase" id="RU369095"/>
    </source>
</evidence>
<evidence type="ECO:0000259" key="3">
    <source>
        <dbReference type="PROSITE" id="PS50882"/>
    </source>
</evidence>
<dbReference type="EMBL" id="CM004393">
    <property type="protein sequence ID" value="OAY45010.1"/>
    <property type="molecule type" value="Genomic_DNA"/>
</dbReference>
<feature type="compositionally biased region" description="Basic and acidic residues" evidence="2">
    <location>
        <begin position="1"/>
        <end position="11"/>
    </location>
</feature>
<dbReference type="Gramene" id="Manes.07G024100.1.v8.1">
    <property type="protein sequence ID" value="Manes.07G024100.1.v8.1.CDS"/>
    <property type="gene ID" value="Manes.07G024100.v8.1"/>
</dbReference>
<dbReference type="InterPro" id="IPR045168">
    <property type="entry name" value="YTH_prot"/>
</dbReference>
<dbReference type="STRING" id="3983.A0A2C9VJX2"/>
<feature type="region of interest" description="Disordered" evidence="2">
    <location>
        <begin position="180"/>
        <end position="221"/>
    </location>
</feature>
<reference evidence="5" key="1">
    <citation type="journal article" date="2016" name="Nat. Biotechnol.">
        <title>Sequencing wild and cultivated cassava and related species reveals extensive interspecific hybridization and genetic diversity.</title>
        <authorList>
            <person name="Bredeson J.V."/>
            <person name="Lyons J.B."/>
            <person name="Prochnik S.E."/>
            <person name="Wu G.A."/>
            <person name="Ha C.M."/>
            <person name="Edsinger-Gonzales E."/>
            <person name="Grimwood J."/>
            <person name="Schmutz J."/>
            <person name="Rabbi I.Y."/>
            <person name="Egesi C."/>
            <person name="Nauluvula P."/>
            <person name="Lebot V."/>
            <person name="Ndunguru J."/>
            <person name="Mkamilo G."/>
            <person name="Bart R.S."/>
            <person name="Setter T.L."/>
            <person name="Gleadow R.M."/>
            <person name="Kulakow P."/>
            <person name="Ferguson M.E."/>
            <person name="Rounsley S."/>
            <person name="Rokhsar D.S."/>
        </authorList>
    </citation>
    <scope>NUCLEOTIDE SEQUENCE [LARGE SCALE GENOMIC DNA]</scope>
    <source>
        <strain evidence="5">cv. AM560-2</strain>
    </source>
</reference>
<dbReference type="GO" id="GO:1990247">
    <property type="term" value="F:N6-methyladenosine-containing RNA reader activity"/>
    <property type="evidence" value="ECO:0007669"/>
    <property type="project" value="UniProtKB-UniRule"/>
</dbReference>
<keyword evidence="1" id="KW-0694">RNA-binding</keyword>
<comment type="caution">
    <text evidence="4">The sequence shown here is derived from an EMBL/GenBank/DDBJ whole genome shotgun (WGS) entry which is preliminary data.</text>
</comment>
<feature type="compositionally biased region" description="Basic and acidic residues" evidence="2">
    <location>
        <begin position="522"/>
        <end position="538"/>
    </location>
</feature>
<accession>A0A2C9VJX2</accession>
<organism evidence="4 5">
    <name type="scientific">Manihot esculenta</name>
    <name type="common">Cassava</name>
    <name type="synonym">Jatropha manihot</name>
    <dbReference type="NCBI Taxonomy" id="3983"/>
    <lineage>
        <taxon>Eukaryota</taxon>
        <taxon>Viridiplantae</taxon>
        <taxon>Streptophyta</taxon>
        <taxon>Embryophyta</taxon>
        <taxon>Tracheophyta</taxon>
        <taxon>Spermatophyta</taxon>
        <taxon>Magnoliopsida</taxon>
        <taxon>eudicotyledons</taxon>
        <taxon>Gunneridae</taxon>
        <taxon>Pentapetalae</taxon>
        <taxon>rosids</taxon>
        <taxon>fabids</taxon>
        <taxon>Malpighiales</taxon>
        <taxon>Euphorbiaceae</taxon>
        <taxon>Crotonoideae</taxon>
        <taxon>Manihoteae</taxon>
        <taxon>Manihot</taxon>
    </lineage>
</organism>
<dbReference type="PANTHER" id="PTHR12357">
    <property type="entry name" value="YTH YT521-B HOMOLOGY DOMAIN-CONTAINING"/>
    <property type="match status" value="1"/>
</dbReference>
<dbReference type="PROSITE" id="PS50882">
    <property type="entry name" value="YTH"/>
    <property type="match status" value="1"/>
</dbReference>
<keyword evidence="5" id="KW-1185">Reference proteome</keyword>
<evidence type="ECO:0000313" key="4">
    <source>
        <dbReference type="EMBL" id="OAY45010.1"/>
    </source>
</evidence>
<protein>
    <recommendedName>
        <fullName evidence="1">YTH domain-containing family protein</fullName>
    </recommendedName>
</protein>
<comment type="similarity">
    <text evidence="1">Belongs to the YTHDF family.</text>
</comment>
<dbReference type="OrthoDB" id="842156at2759"/>
<dbReference type="GO" id="GO:0061157">
    <property type="term" value="P:mRNA destabilization"/>
    <property type="evidence" value="ECO:0000318"/>
    <property type="project" value="GO_Central"/>
</dbReference>
<dbReference type="CDD" id="cd21134">
    <property type="entry name" value="YTH"/>
    <property type="match status" value="1"/>
</dbReference>
<name>A0A2C9VJX2_MANES</name>
<dbReference type="AlphaFoldDB" id="A0A2C9VJX2"/>
<comment type="function">
    <text evidence="1">Specifically recognizes and binds N6-methyladenosine (m6A)-containing RNAs, and regulates mRNA stability. M6A is a modification present at internal sites of mRNAs and some non-coding RNAs and plays a role in mRNA stability and processing.</text>
</comment>